<organism evidence="2 3">
    <name type="scientific">Pedosphaera parvula (strain Ellin514)</name>
    <dbReference type="NCBI Taxonomy" id="320771"/>
    <lineage>
        <taxon>Bacteria</taxon>
        <taxon>Pseudomonadati</taxon>
        <taxon>Verrucomicrobiota</taxon>
        <taxon>Pedosphaerae</taxon>
        <taxon>Pedosphaerales</taxon>
        <taxon>Pedosphaeraceae</taxon>
        <taxon>Pedosphaera</taxon>
    </lineage>
</organism>
<sequence length="66" mass="7264">MGRPANVAGISITMKGHQYLEQLRNEFESQTLALRFSKKVMVVIALVIGATITGFVALAIKFLEQL</sequence>
<evidence type="ECO:0000313" key="2">
    <source>
        <dbReference type="EMBL" id="EEF61760.1"/>
    </source>
</evidence>
<dbReference type="Proteomes" id="UP000003688">
    <property type="component" value="Unassembled WGS sequence"/>
</dbReference>
<dbReference type="STRING" id="320771.Cflav_PD4800"/>
<accession>B9XEP6</accession>
<evidence type="ECO:0000256" key="1">
    <source>
        <dbReference type="SAM" id="Phobius"/>
    </source>
</evidence>
<keyword evidence="1" id="KW-1133">Transmembrane helix</keyword>
<evidence type="ECO:0000313" key="3">
    <source>
        <dbReference type="Proteomes" id="UP000003688"/>
    </source>
</evidence>
<keyword evidence="1" id="KW-0472">Membrane</keyword>
<keyword evidence="3" id="KW-1185">Reference proteome</keyword>
<protein>
    <submittedName>
        <fullName evidence="2">Uncharacterized protein</fullName>
    </submittedName>
</protein>
<keyword evidence="1" id="KW-0812">Transmembrane</keyword>
<reference evidence="2 3" key="1">
    <citation type="journal article" date="2011" name="J. Bacteriol.">
        <title>Genome sequence of 'Pedosphaera parvula' Ellin514, an aerobic Verrucomicrobial isolate from pasture soil.</title>
        <authorList>
            <person name="Kant R."/>
            <person name="van Passel M.W."/>
            <person name="Sangwan P."/>
            <person name="Palva A."/>
            <person name="Lucas S."/>
            <person name="Copeland A."/>
            <person name="Lapidus A."/>
            <person name="Glavina Del Rio T."/>
            <person name="Dalin E."/>
            <person name="Tice H."/>
            <person name="Bruce D."/>
            <person name="Goodwin L."/>
            <person name="Pitluck S."/>
            <person name="Chertkov O."/>
            <person name="Larimer F.W."/>
            <person name="Land M.L."/>
            <person name="Hauser L."/>
            <person name="Brettin T.S."/>
            <person name="Detter J.C."/>
            <person name="Han S."/>
            <person name="de Vos W.M."/>
            <person name="Janssen P.H."/>
            <person name="Smidt H."/>
        </authorList>
    </citation>
    <scope>NUCLEOTIDE SEQUENCE [LARGE SCALE GENOMIC DNA]</scope>
    <source>
        <strain evidence="2 3">Ellin514</strain>
    </source>
</reference>
<proteinExistence type="predicted"/>
<comment type="caution">
    <text evidence="2">The sequence shown here is derived from an EMBL/GenBank/DDBJ whole genome shotgun (WGS) entry which is preliminary data.</text>
</comment>
<dbReference type="AlphaFoldDB" id="B9XEP6"/>
<feature type="transmembrane region" description="Helical" evidence="1">
    <location>
        <begin position="40"/>
        <end position="63"/>
    </location>
</feature>
<gene>
    <name evidence="2" type="ORF">Cflav_PD4800</name>
</gene>
<dbReference type="EMBL" id="ABOX02000008">
    <property type="protein sequence ID" value="EEF61760.1"/>
    <property type="molecule type" value="Genomic_DNA"/>
</dbReference>
<name>B9XEP6_PEDPL</name>